<organismHost>
    <name type="scientific">Homo sapiens</name>
    <name type="common">Human</name>
    <dbReference type="NCBI Taxonomy" id="9606"/>
</organismHost>
<sequence length="78" mass="8205">MDVSRSRHGLLAEIAGENRPTRPGRFLCPVETASGIPLGALSPRVGVGENRAGPDGSETRVAVYAPPVRLGVPARFLE</sequence>
<dbReference type="EMBL" id="MF994829">
    <property type="protein sequence ID" value="AVI09313.1"/>
    <property type="molecule type" value="Genomic_DNA"/>
</dbReference>
<accession>A0A2L2QE81</accession>
<reference evidence="1" key="1">
    <citation type="journal article" date="2018" name="J. Virol.">
        <title>Copy number heterogeneity, large origin tandem repeats, and interspecies recombination in HHV-6A and HHV-6B reference strains.</title>
        <authorList>
            <person name="Greninger A.L."/>
            <person name="Roychoudhury P."/>
            <person name="Makhsous N."/>
            <person name="Hanson D."/>
            <person name="Chase J."/>
            <person name="Krueger G."/>
            <person name="Xie H."/>
            <person name="Huang M.-L."/>
            <person name="Saunders L."/>
            <person name="Ablashi D."/>
            <person name="Koelle D.M."/>
            <person name="Cook L."/>
            <person name="Jerome K.R."/>
        </authorList>
    </citation>
    <scope>NUCLEOTIDE SEQUENCE</scope>
    <source>
        <strain evidence="1">Z29</strain>
    </source>
</reference>
<dbReference type="EMBL" id="MF994829">
    <property type="protein sequence ID" value="AVI09432.1"/>
    <property type="molecule type" value="Genomic_DNA"/>
</dbReference>
<protein>
    <submittedName>
        <fullName evidence="1">Uncharacterized protein</fullName>
    </submittedName>
</protein>
<name>A0A2L2QE81_HHV6H</name>
<organism evidence="1">
    <name type="scientific">Human herpesvirus 6B</name>
    <name type="common">HHV-6 variant B</name>
    <name type="synonym">Human B lymphotropic virus</name>
    <dbReference type="NCBI Taxonomy" id="32604"/>
    <lineage>
        <taxon>Viruses</taxon>
        <taxon>Duplodnaviria</taxon>
        <taxon>Heunggongvirae</taxon>
        <taxon>Peploviricota</taxon>
        <taxon>Herviviricetes</taxon>
        <taxon>Herpesvirales</taxon>
        <taxon>Orthoherpesviridae</taxon>
        <taxon>Betaherpesvirinae</taxon>
        <taxon>Roseolovirus</taxon>
        <taxon>Roseolovirus humanbeta6b</taxon>
    </lineage>
</organism>
<proteinExistence type="predicted"/>
<evidence type="ECO:0000313" key="1">
    <source>
        <dbReference type="EMBL" id="AVI09313.1"/>
    </source>
</evidence>